<dbReference type="Gene3D" id="2.40.420.20">
    <property type="match status" value="1"/>
</dbReference>
<protein>
    <submittedName>
        <fullName evidence="7">Efflux transporter, RND family, MFP subunit</fullName>
    </submittedName>
</protein>
<proteinExistence type="inferred from homology"/>
<gene>
    <name evidence="7" type="ordered locus">RPE_1225</name>
</gene>
<evidence type="ECO:0000259" key="4">
    <source>
        <dbReference type="Pfam" id="PF25917"/>
    </source>
</evidence>
<dbReference type="Gene3D" id="1.10.287.470">
    <property type="entry name" value="Helix hairpin bin"/>
    <property type="match status" value="1"/>
</dbReference>
<evidence type="ECO:0000256" key="1">
    <source>
        <dbReference type="ARBA" id="ARBA00009477"/>
    </source>
</evidence>
<evidence type="ECO:0000256" key="2">
    <source>
        <dbReference type="SAM" id="SignalP"/>
    </source>
</evidence>
<comment type="similarity">
    <text evidence="1">Belongs to the membrane fusion protein (MFP) (TC 8.A.1) family.</text>
</comment>
<dbReference type="InterPro" id="IPR058626">
    <property type="entry name" value="MdtA-like_b-barrel"/>
</dbReference>
<accession>Q07SA7</accession>
<dbReference type="AlphaFoldDB" id="Q07SA7"/>
<dbReference type="GO" id="GO:0022857">
    <property type="term" value="F:transmembrane transporter activity"/>
    <property type="evidence" value="ECO:0007669"/>
    <property type="project" value="InterPro"/>
</dbReference>
<evidence type="ECO:0000259" key="6">
    <source>
        <dbReference type="Pfam" id="PF25989"/>
    </source>
</evidence>
<dbReference type="Gene3D" id="2.40.30.170">
    <property type="match status" value="1"/>
</dbReference>
<dbReference type="Pfam" id="PF25876">
    <property type="entry name" value="HH_MFP_RND"/>
    <property type="match status" value="1"/>
</dbReference>
<dbReference type="Pfam" id="PF25989">
    <property type="entry name" value="YknX_C"/>
    <property type="match status" value="1"/>
</dbReference>
<feature type="chain" id="PRO_5004165986" evidence="2">
    <location>
        <begin position="24"/>
        <end position="384"/>
    </location>
</feature>
<dbReference type="Pfam" id="PF25944">
    <property type="entry name" value="Beta-barrel_RND"/>
    <property type="match status" value="1"/>
</dbReference>
<reference evidence="7" key="1">
    <citation type="submission" date="2006-09" db="EMBL/GenBank/DDBJ databases">
        <title>Complete sequence of Rhodopseudomonas palustris BisA53.</title>
        <authorList>
            <consortium name="US DOE Joint Genome Institute"/>
            <person name="Copeland A."/>
            <person name="Lucas S."/>
            <person name="Lapidus A."/>
            <person name="Barry K."/>
            <person name="Detter J.C."/>
            <person name="Glavina del Rio T."/>
            <person name="Hammon N."/>
            <person name="Israni S."/>
            <person name="Dalin E."/>
            <person name="Tice H."/>
            <person name="Pitluck S."/>
            <person name="Chain P."/>
            <person name="Malfatti S."/>
            <person name="Shin M."/>
            <person name="Vergez L."/>
            <person name="Schmutz J."/>
            <person name="Larimer F."/>
            <person name="Land M."/>
            <person name="Hauser L."/>
            <person name="Pelletier D.A."/>
            <person name="Kyrpides N."/>
            <person name="Kim E."/>
            <person name="Harwood C.S."/>
            <person name="Oda Y."/>
            <person name="Richardson P."/>
        </authorList>
    </citation>
    <scope>NUCLEOTIDE SEQUENCE [LARGE SCALE GENOMIC DNA]</scope>
    <source>
        <strain evidence="7">BisA53</strain>
    </source>
</reference>
<dbReference type="Pfam" id="PF25917">
    <property type="entry name" value="BSH_RND"/>
    <property type="match status" value="1"/>
</dbReference>
<dbReference type="eggNOG" id="COG0845">
    <property type="taxonomic scope" value="Bacteria"/>
</dbReference>
<evidence type="ECO:0000259" key="5">
    <source>
        <dbReference type="Pfam" id="PF25944"/>
    </source>
</evidence>
<dbReference type="PANTHER" id="PTHR30158:SF3">
    <property type="entry name" value="MULTIDRUG EFFLUX PUMP SUBUNIT ACRA-RELATED"/>
    <property type="match status" value="1"/>
</dbReference>
<feature type="domain" description="Multidrug resistance protein MdtA-like alpha-helical hairpin" evidence="3">
    <location>
        <begin position="101"/>
        <end position="167"/>
    </location>
</feature>
<dbReference type="GO" id="GO:0046677">
    <property type="term" value="P:response to antibiotic"/>
    <property type="evidence" value="ECO:0007669"/>
    <property type="project" value="TreeGrafter"/>
</dbReference>
<dbReference type="InterPro" id="IPR058637">
    <property type="entry name" value="YknX-like_C"/>
</dbReference>
<keyword evidence="2" id="KW-0732">Signal</keyword>
<dbReference type="OrthoDB" id="9816569at2"/>
<dbReference type="Gene3D" id="2.40.50.100">
    <property type="match status" value="1"/>
</dbReference>
<dbReference type="NCBIfam" id="TIGR01730">
    <property type="entry name" value="RND_mfp"/>
    <property type="match status" value="1"/>
</dbReference>
<sequence length="384" mass="40633">MLSAIRSSALLVSVLLATSPAFAQMPGGGPPAVGITLAGLQAIAETTEINGRIQAVGRVDLTARVTAYLQEQLFVEGAEVKKGDLLFRLERPPFEADAEAKRAAVAQAEAQLDYADLALGRAEQLLKTNAGSQSTADNARSAQKSAAAQLRLAKAQLSQSEINLGYTEIRAPIDGRIGRIQVTPGNVVGPSSGALATMVSLDPIYVVFPISVKRLLLLREQFAAQGGFEAMRIRLQLPDGRLYGEVGKLQFVDINVARDTDTIVLRGVIANPKLAGGDRELTNDEIVRVVLENVKPREVLAIPRVAVLSDQQGDYVYVVNDKDIAQQRRIKLGQSSAGTAAVIDGLKEGERVIVEGLQRVRPNAPVSPAPIAAAAAAASAASPR</sequence>
<dbReference type="SUPFAM" id="SSF111369">
    <property type="entry name" value="HlyD-like secretion proteins"/>
    <property type="match status" value="1"/>
</dbReference>
<dbReference type="HOGENOM" id="CLU_018816_2_1_5"/>
<feature type="domain" description="YknX-like C-terminal permuted SH3-like" evidence="6">
    <location>
        <begin position="299"/>
        <end position="361"/>
    </location>
</feature>
<feature type="domain" description="Multidrug resistance protein MdtA-like beta-barrel" evidence="5">
    <location>
        <begin position="203"/>
        <end position="273"/>
    </location>
</feature>
<evidence type="ECO:0000313" key="7">
    <source>
        <dbReference type="EMBL" id="ABJ05177.1"/>
    </source>
</evidence>
<feature type="domain" description="Multidrug resistance protein MdtA-like barrel-sandwich hybrid" evidence="4">
    <location>
        <begin position="59"/>
        <end position="189"/>
    </location>
</feature>
<dbReference type="EMBL" id="CP000463">
    <property type="protein sequence ID" value="ABJ05177.1"/>
    <property type="molecule type" value="Genomic_DNA"/>
</dbReference>
<dbReference type="GO" id="GO:0005886">
    <property type="term" value="C:plasma membrane"/>
    <property type="evidence" value="ECO:0007669"/>
    <property type="project" value="TreeGrafter"/>
</dbReference>
<evidence type="ECO:0000259" key="3">
    <source>
        <dbReference type="Pfam" id="PF25876"/>
    </source>
</evidence>
<dbReference type="STRING" id="316055.RPE_1225"/>
<dbReference type="InterPro" id="IPR006143">
    <property type="entry name" value="RND_pump_MFP"/>
</dbReference>
<dbReference type="InterPro" id="IPR058625">
    <property type="entry name" value="MdtA-like_BSH"/>
</dbReference>
<feature type="signal peptide" evidence="2">
    <location>
        <begin position="1"/>
        <end position="23"/>
    </location>
</feature>
<dbReference type="InterPro" id="IPR058624">
    <property type="entry name" value="MdtA-like_HH"/>
</dbReference>
<organism evidence="7">
    <name type="scientific">Rhodopseudomonas palustris (strain BisA53)</name>
    <dbReference type="NCBI Taxonomy" id="316055"/>
    <lineage>
        <taxon>Bacteria</taxon>
        <taxon>Pseudomonadati</taxon>
        <taxon>Pseudomonadota</taxon>
        <taxon>Alphaproteobacteria</taxon>
        <taxon>Hyphomicrobiales</taxon>
        <taxon>Nitrobacteraceae</taxon>
        <taxon>Rhodopseudomonas</taxon>
    </lineage>
</organism>
<dbReference type="GO" id="GO:0030313">
    <property type="term" value="C:cell envelope"/>
    <property type="evidence" value="ECO:0007669"/>
    <property type="project" value="UniProtKB-SubCell"/>
</dbReference>
<dbReference type="PANTHER" id="PTHR30158">
    <property type="entry name" value="ACRA/E-RELATED COMPONENT OF DRUG EFFLUX TRANSPORTER"/>
    <property type="match status" value="1"/>
</dbReference>
<dbReference type="KEGG" id="rpe:RPE_1225"/>
<name>Q07SA7_RHOP5</name>